<dbReference type="PANTHER" id="PTHR46599">
    <property type="entry name" value="PIGGYBAC TRANSPOSABLE ELEMENT-DERIVED PROTEIN 4"/>
    <property type="match status" value="1"/>
</dbReference>
<feature type="compositionally biased region" description="Basic and acidic residues" evidence="1">
    <location>
        <begin position="119"/>
        <end position="130"/>
    </location>
</feature>
<dbReference type="Pfam" id="PF13843">
    <property type="entry name" value="DDE_Tnp_1_7"/>
    <property type="match status" value="1"/>
</dbReference>
<proteinExistence type="predicted"/>
<protein>
    <recommendedName>
        <fullName evidence="2">PiggyBac transposable element-derived protein domain-containing protein</fullName>
    </recommendedName>
</protein>
<feature type="domain" description="PiggyBac transposable element-derived protein" evidence="2">
    <location>
        <begin position="252"/>
        <end position="562"/>
    </location>
</feature>
<dbReference type="PANTHER" id="PTHR46599:SF3">
    <property type="entry name" value="PIGGYBAC TRANSPOSABLE ELEMENT-DERIVED PROTEIN 4"/>
    <property type="match status" value="1"/>
</dbReference>
<evidence type="ECO:0000256" key="1">
    <source>
        <dbReference type="SAM" id="MobiDB-lite"/>
    </source>
</evidence>
<reference evidence="3 4" key="1">
    <citation type="journal article" date="2015" name="Genome Biol. Evol.">
        <title>Comparative Genomics of a Bacterivorous Green Alga Reveals Evolutionary Causalities and Consequences of Phago-Mixotrophic Mode of Nutrition.</title>
        <authorList>
            <person name="Burns J.A."/>
            <person name="Paasch A."/>
            <person name="Narechania A."/>
            <person name="Kim E."/>
        </authorList>
    </citation>
    <scope>NUCLEOTIDE SEQUENCE [LARGE SCALE GENOMIC DNA]</scope>
    <source>
        <strain evidence="3 4">PLY_AMNH</strain>
    </source>
</reference>
<keyword evidence="4" id="KW-1185">Reference proteome</keyword>
<dbReference type="EMBL" id="LGRX02016773">
    <property type="protein sequence ID" value="KAK3261634.1"/>
    <property type="molecule type" value="Genomic_DNA"/>
</dbReference>
<evidence type="ECO:0000259" key="2">
    <source>
        <dbReference type="Pfam" id="PF13843"/>
    </source>
</evidence>
<feature type="compositionally biased region" description="Acidic residues" evidence="1">
    <location>
        <begin position="66"/>
        <end position="87"/>
    </location>
</feature>
<accession>A0AAE0KV48</accession>
<dbReference type="Proteomes" id="UP001190700">
    <property type="component" value="Unassembled WGS sequence"/>
</dbReference>
<feature type="region of interest" description="Disordered" evidence="1">
    <location>
        <begin position="66"/>
        <end position="130"/>
    </location>
</feature>
<evidence type="ECO:0000313" key="3">
    <source>
        <dbReference type="EMBL" id="KAK3261634.1"/>
    </source>
</evidence>
<organism evidence="3 4">
    <name type="scientific">Cymbomonas tetramitiformis</name>
    <dbReference type="NCBI Taxonomy" id="36881"/>
    <lineage>
        <taxon>Eukaryota</taxon>
        <taxon>Viridiplantae</taxon>
        <taxon>Chlorophyta</taxon>
        <taxon>Pyramimonadophyceae</taxon>
        <taxon>Pyramimonadales</taxon>
        <taxon>Pyramimonadaceae</taxon>
        <taxon>Cymbomonas</taxon>
    </lineage>
</organism>
<dbReference type="AlphaFoldDB" id="A0AAE0KV48"/>
<comment type="caution">
    <text evidence="3">The sequence shown here is derived from an EMBL/GenBank/DDBJ whole genome shotgun (WGS) entry which is preliminary data.</text>
</comment>
<evidence type="ECO:0000313" key="4">
    <source>
        <dbReference type="Proteomes" id="UP001190700"/>
    </source>
</evidence>
<sequence length="675" mass="77921">MGTLEELVGRRVRTPGVVFQVPGVYFLGRVKSVAREREDSLNLLYDDGGYYWFPRESVMRWLRDESEEDGNVSDDLEHEVDEDEEEESGRSGHDTATTLNGLAHTSRARVTTDSEETPEDRRVRLDTTKLVEETAESISAGFKENARMPETPVEFKSNADSETYTTPPDDHTPGLLKNFVKDKPADIEEGMWYVFKLLLPLREYWNVVSQYSLLYAETKKAGEDTNSEKPERKRHKRFLNKGKPRPFKKPWVSPKGLLLFHATLLLMVLNKRASIDEHFSRDVLSRSEVASVYAQVPWEQTFRFFCPYDISELVSNTAEVGYSPYAKYELMRSTLLRNINHLSIPPKILSYDEGGKPWQGKGGHGVTVHYNAAKPNKRMTMCFMFAAYGIPFAWEFYTGADSNKYNEDLYNTREEKAFGKHASRILRLYRSVVSGGKPVKNVEDLHTRTAGHFIFMDNLFSSIFLFYTLWSVYKAGACGTHRENKKLPQLSWGKTFERGAYKWATSVFHEVCFLYVEYGDNKLIKLDYDSGMGAVDLCDMLESFVRILFRTRRPYMVNYFWHFETAVTVSHRFCKLLYGADAYKRRTLHDDVRALVRSILEYAGSQREVEQEASRKRKRSDCLALARDHAPAHFQRGRCSFCPRKGDQKTVLGCETCEVLLCSPLCWRKHHAYNV</sequence>
<dbReference type="InterPro" id="IPR029526">
    <property type="entry name" value="PGBD"/>
</dbReference>
<gene>
    <name evidence="3" type="ORF">CYMTET_29466</name>
</gene>
<name>A0AAE0KV48_9CHLO</name>